<gene>
    <name evidence="1" type="ORF">PIB30_083035</name>
</gene>
<comment type="caution">
    <text evidence="1">The sequence shown here is derived from an EMBL/GenBank/DDBJ whole genome shotgun (WGS) entry which is preliminary data.</text>
</comment>
<keyword evidence="2" id="KW-1185">Reference proteome</keyword>
<dbReference type="EMBL" id="JASCZI010152333">
    <property type="protein sequence ID" value="MED6175936.1"/>
    <property type="molecule type" value="Genomic_DNA"/>
</dbReference>
<sequence>MRYKVLSLCVSSFSDPAESCPASGVDLFTPSTSLPCVTASLFNASTHSPAWMRYRLPSLSSSSHRNATVTPASSIPGEALTLEDSTSLSLSLTGAGVSFAECG</sequence>
<name>A0ABU6VQN3_9FABA</name>
<protein>
    <recommendedName>
        <fullName evidence="3">Secreted protein</fullName>
    </recommendedName>
</protein>
<proteinExistence type="predicted"/>
<reference evidence="1 2" key="1">
    <citation type="journal article" date="2023" name="Plants (Basel)">
        <title>Bridging the Gap: Combining Genomics and Transcriptomics Approaches to Understand Stylosanthes scabra, an Orphan Legume from the Brazilian Caatinga.</title>
        <authorList>
            <person name="Ferreira-Neto J.R.C."/>
            <person name="da Silva M.D."/>
            <person name="Binneck E."/>
            <person name="de Melo N.F."/>
            <person name="da Silva R.H."/>
            <person name="de Melo A.L.T.M."/>
            <person name="Pandolfi V."/>
            <person name="Bustamante F.O."/>
            <person name="Brasileiro-Vidal A.C."/>
            <person name="Benko-Iseppon A.M."/>
        </authorList>
    </citation>
    <scope>NUCLEOTIDE SEQUENCE [LARGE SCALE GENOMIC DNA]</scope>
    <source>
        <tissue evidence="1">Leaves</tissue>
    </source>
</reference>
<evidence type="ECO:0008006" key="3">
    <source>
        <dbReference type="Google" id="ProtNLM"/>
    </source>
</evidence>
<evidence type="ECO:0000313" key="1">
    <source>
        <dbReference type="EMBL" id="MED6175936.1"/>
    </source>
</evidence>
<evidence type="ECO:0000313" key="2">
    <source>
        <dbReference type="Proteomes" id="UP001341840"/>
    </source>
</evidence>
<dbReference type="Proteomes" id="UP001341840">
    <property type="component" value="Unassembled WGS sequence"/>
</dbReference>
<organism evidence="1 2">
    <name type="scientific">Stylosanthes scabra</name>
    <dbReference type="NCBI Taxonomy" id="79078"/>
    <lineage>
        <taxon>Eukaryota</taxon>
        <taxon>Viridiplantae</taxon>
        <taxon>Streptophyta</taxon>
        <taxon>Embryophyta</taxon>
        <taxon>Tracheophyta</taxon>
        <taxon>Spermatophyta</taxon>
        <taxon>Magnoliopsida</taxon>
        <taxon>eudicotyledons</taxon>
        <taxon>Gunneridae</taxon>
        <taxon>Pentapetalae</taxon>
        <taxon>rosids</taxon>
        <taxon>fabids</taxon>
        <taxon>Fabales</taxon>
        <taxon>Fabaceae</taxon>
        <taxon>Papilionoideae</taxon>
        <taxon>50 kb inversion clade</taxon>
        <taxon>dalbergioids sensu lato</taxon>
        <taxon>Dalbergieae</taxon>
        <taxon>Pterocarpus clade</taxon>
        <taxon>Stylosanthes</taxon>
    </lineage>
</organism>
<accession>A0ABU6VQN3</accession>